<dbReference type="InterPro" id="IPR033738">
    <property type="entry name" value="AsnB_N"/>
</dbReference>
<evidence type="ECO:0000256" key="2">
    <source>
        <dbReference type="ARBA" id="ARBA00012737"/>
    </source>
</evidence>
<dbReference type="SUPFAM" id="SSF52402">
    <property type="entry name" value="Adenine nucleotide alpha hydrolases-like"/>
    <property type="match status" value="1"/>
</dbReference>
<feature type="domain" description="Glutamine amidotransferase type-2" evidence="10">
    <location>
        <begin position="2"/>
        <end position="194"/>
    </location>
</feature>
<proteinExistence type="predicted"/>
<dbReference type="EMBL" id="UOER01000478">
    <property type="protein sequence ID" value="VAW25663.1"/>
    <property type="molecule type" value="Genomic_DNA"/>
</dbReference>
<dbReference type="FunFam" id="3.40.50.620:FF:000031">
    <property type="entry name" value="Asparagine synthase B"/>
    <property type="match status" value="1"/>
</dbReference>
<comment type="pathway">
    <text evidence="1">Amino-acid biosynthesis; L-asparagine biosynthesis; L-asparagine from L-aspartate (L-Gln route): step 1/1.</text>
</comment>
<evidence type="ECO:0000313" key="11">
    <source>
        <dbReference type="EMBL" id="VAW25663.1"/>
    </source>
</evidence>
<keyword evidence="6" id="KW-0067">ATP-binding</keyword>
<evidence type="ECO:0000256" key="3">
    <source>
        <dbReference type="ARBA" id="ARBA00022598"/>
    </source>
</evidence>
<dbReference type="InterPro" id="IPR006426">
    <property type="entry name" value="Asn_synth_AEB"/>
</dbReference>
<evidence type="ECO:0000256" key="6">
    <source>
        <dbReference type="ARBA" id="ARBA00022840"/>
    </source>
</evidence>
<keyword evidence="3 11" id="KW-0436">Ligase</keyword>
<protein>
    <recommendedName>
        <fullName evidence="2">asparagine synthase (glutamine-hydrolyzing)</fullName>
        <ecNumber evidence="2">6.3.5.4</ecNumber>
    </recommendedName>
</protein>
<dbReference type="GO" id="GO:0004066">
    <property type="term" value="F:asparagine synthase (glutamine-hydrolyzing) activity"/>
    <property type="evidence" value="ECO:0007669"/>
    <property type="project" value="UniProtKB-EC"/>
</dbReference>
<keyword evidence="5" id="KW-0547">Nucleotide-binding</keyword>
<dbReference type="Gene3D" id="3.60.20.10">
    <property type="entry name" value="Glutamine Phosphoribosylpyrophosphate, subunit 1, domain 1"/>
    <property type="match status" value="1"/>
</dbReference>
<dbReference type="EC" id="6.3.5.4" evidence="2"/>
<evidence type="ECO:0000256" key="4">
    <source>
        <dbReference type="ARBA" id="ARBA00022605"/>
    </source>
</evidence>
<dbReference type="SUPFAM" id="SSF56235">
    <property type="entry name" value="N-terminal nucleophile aminohydrolases (Ntn hydrolases)"/>
    <property type="match status" value="1"/>
</dbReference>
<evidence type="ECO:0000256" key="5">
    <source>
        <dbReference type="ARBA" id="ARBA00022741"/>
    </source>
</evidence>
<keyword evidence="7" id="KW-0061">Asparagine biosynthesis</keyword>
<reference evidence="11" key="1">
    <citation type="submission" date="2018-06" db="EMBL/GenBank/DDBJ databases">
        <authorList>
            <person name="Zhirakovskaya E."/>
        </authorList>
    </citation>
    <scope>NUCLEOTIDE SEQUENCE</scope>
</reference>
<dbReference type="CDD" id="cd00712">
    <property type="entry name" value="AsnB"/>
    <property type="match status" value="1"/>
</dbReference>
<keyword evidence="8" id="KW-0315">Glutamine amidotransferase</keyword>
<keyword evidence="4" id="KW-0028">Amino-acid biosynthesis</keyword>
<dbReference type="Pfam" id="PF00733">
    <property type="entry name" value="Asn_synthase"/>
    <property type="match status" value="1"/>
</dbReference>
<evidence type="ECO:0000256" key="7">
    <source>
        <dbReference type="ARBA" id="ARBA00022888"/>
    </source>
</evidence>
<dbReference type="PIRSF" id="PIRSF001589">
    <property type="entry name" value="Asn_synthetase_glu-h"/>
    <property type="match status" value="1"/>
</dbReference>
<evidence type="ECO:0000256" key="1">
    <source>
        <dbReference type="ARBA" id="ARBA00005187"/>
    </source>
</evidence>
<dbReference type="PANTHER" id="PTHR11772">
    <property type="entry name" value="ASPARAGINE SYNTHETASE"/>
    <property type="match status" value="1"/>
</dbReference>
<dbReference type="InterPro" id="IPR029055">
    <property type="entry name" value="Ntn_hydrolases_N"/>
</dbReference>
<dbReference type="InterPro" id="IPR014729">
    <property type="entry name" value="Rossmann-like_a/b/a_fold"/>
</dbReference>
<dbReference type="PROSITE" id="PS51278">
    <property type="entry name" value="GATASE_TYPE_2"/>
    <property type="match status" value="1"/>
</dbReference>
<comment type="catalytic activity">
    <reaction evidence="9">
        <text>L-aspartate + L-glutamine + ATP + H2O = L-asparagine + L-glutamate + AMP + diphosphate + H(+)</text>
        <dbReference type="Rhea" id="RHEA:12228"/>
        <dbReference type="ChEBI" id="CHEBI:15377"/>
        <dbReference type="ChEBI" id="CHEBI:15378"/>
        <dbReference type="ChEBI" id="CHEBI:29985"/>
        <dbReference type="ChEBI" id="CHEBI:29991"/>
        <dbReference type="ChEBI" id="CHEBI:30616"/>
        <dbReference type="ChEBI" id="CHEBI:33019"/>
        <dbReference type="ChEBI" id="CHEBI:58048"/>
        <dbReference type="ChEBI" id="CHEBI:58359"/>
        <dbReference type="ChEBI" id="CHEBI:456215"/>
        <dbReference type="EC" id="6.3.5.4"/>
    </reaction>
</comment>
<dbReference type="Pfam" id="PF13537">
    <property type="entry name" value="GATase_7"/>
    <property type="match status" value="1"/>
</dbReference>
<dbReference type="Gene3D" id="3.40.50.620">
    <property type="entry name" value="HUPs"/>
    <property type="match status" value="1"/>
</dbReference>
<dbReference type="GO" id="GO:0005524">
    <property type="term" value="F:ATP binding"/>
    <property type="evidence" value="ECO:0007669"/>
    <property type="project" value="UniProtKB-KW"/>
</dbReference>
<dbReference type="NCBIfam" id="NF006949">
    <property type="entry name" value="PRK09431.1"/>
    <property type="match status" value="1"/>
</dbReference>
<dbReference type="AlphaFoldDB" id="A0A3B0UBJ2"/>
<gene>
    <name evidence="11" type="ORF">MNBD_BACTEROID04-1613</name>
</gene>
<dbReference type="InterPro" id="IPR050795">
    <property type="entry name" value="Asn_Synthetase"/>
</dbReference>
<evidence type="ECO:0000256" key="9">
    <source>
        <dbReference type="ARBA" id="ARBA00048741"/>
    </source>
</evidence>
<dbReference type="NCBIfam" id="TIGR01536">
    <property type="entry name" value="asn_synth_AEB"/>
    <property type="match status" value="1"/>
</dbReference>
<dbReference type="InterPro" id="IPR017932">
    <property type="entry name" value="GATase_2_dom"/>
</dbReference>
<dbReference type="PANTHER" id="PTHR11772:SF2">
    <property type="entry name" value="ASPARAGINE SYNTHETASE [GLUTAMINE-HYDROLYZING]"/>
    <property type="match status" value="1"/>
</dbReference>
<dbReference type="InterPro" id="IPR001962">
    <property type="entry name" value="Asn_synthase"/>
</dbReference>
<organism evidence="11">
    <name type="scientific">hydrothermal vent metagenome</name>
    <dbReference type="NCBI Taxonomy" id="652676"/>
    <lineage>
        <taxon>unclassified sequences</taxon>
        <taxon>metagenomes</taxon>
        <taxon>ecological metagenomes</taxon>
    </lineage>
</organism>
<accession>A0A3B0UBJ2</accession>
<evidence type="ECO:0000256" key="8">
    <source>
        <dbReference type="ARBA" id="ARBA00022962"/>
    </source>
</evidence>
<dbReference type="GO" id="GO:0006529">
    <property type="term" value="P:asparagine biosynthetic process"/>
    <property type="evidence" value="ECO:0007669"/>
    <property type="project" value="UniProtKB-KW"/>
</dbReference>
<name>A0A3B0UBJ2_9ZZZZ</name>
<sequence length="562" mass="63831">MCGIVCAFDLKEKSDGLRPQLLEMSKKVRHRGPDWSGIYANEKAILAHERLAIVDPASGKQPLFSEDGKLVLAANGEIYNHRELRKQFEDDALSSSKWKYNFQTESDCEVILALYKEKGTDFIDELNGIFGFALYDAEKDEYFIARDHMGIIPLYMGWDENGTFYVASELKALEGVCGKIELFPPGHFLHSKDGKLTKWYSRDWMEYKAVKENQTSIDELHNALEAAIHRQLMSDVPYGVLLSGGLDSSITSAIAKKYAEKRIESGDTQDAWWPQLHSFSVGLEGSPDLAAAQLVADHIGTVHHEIKFTIQEGLDAIKDVIYNLETYDITTIRASTPMYLMARVIKSMGVKMVLSGEGADELFGGYLYFHKAPNAEEFHKETVRKLSKLHMYDCLRANKSLAAWGIEGRVPFLDKEFIDVAMRMNPQDKMINGERMEKWVIRKAFEKYLPKSVAWRQKEQFSDGVGYSWIDTLKEIVEVEVSDEQLANANYKFPIQTPTSKEEYYYRSIFAKHFPSDTAAWSVPQEASVACSTKIALEWDESFKNMNDPSGRAVANVHDDAY</sequence>
<evidence type="ECO:0000259" key="10">
    <source>
        <dbReference type="PROSITE" id="PS51278"/>
    </source>
</evidence>
<dbReference type="CDD" id="cd01991">
    <property type="entry name" value="Asn_synthase_B_C"/>
    <property type="match status" value="1"/>
</dbReference>